<reference evidence="2 3" key="1">
    <citation type="submission" date="2018-09" db="EMBL/GenBank/DDBJ databases">
        <title>Characterization of the phylogenetic diversity of five novel species belonging to the genus Bifidobacterium.</title>
        <authorList>
            <person name="Lugli G.A."/>
            <person name="Duranti S."/>
            <person name="Milani C."/>
        </authorList>
    </citation>
    <scope>NUCLEOTIDE SEQUENCE [LARGE SCALE GENOMIC DNA]</scope>
    <source>
        <strain evidence="2 3">2036B</strain>
    </source>
</reference>
<dbReference type="AlphaFoldDB" id="A0A430FT10"/>
<feature type="chain" id="PRO_5019285791" evidence="1">
    <location>
        <begin position="29"/>
        <end position="245"/>
    </location>
</feature>
<name>A0A430FT10_9BIFI</name>
<comment type="caution">
    <text evidence="2">The sequence shown here is derived from an EMBL/GenBank/DDBJ whole genome shotgun (WGS) entry which is preliminary data.</text>
</comment>
<dbReference type="Proteomes" id="UP000287609">
    <property type="component" value="Unassembled WGS sequence"/>
</dbReference>
<keyword evidence="3" id="KW-1185">Reference proteome</keyword>
<keyword evidence="1" id="KW-0732">Signal</keyword>
<evidence type="ECO:0000313" key="3">
    <source>
        <dbReference type="Proteomes" id="UP000287609"/>
    </source>
</evidence>
<dbReference type="PROSITE" id="PS51257">
    <property type="entry name" value="PROKAR_LIPOPROTEIN"/>
    <property type="match status" value="1"/>
</dbReference>
<organism evidence="2 3">
    <name type="scientific">Bifidobacterium dolichotidis</name>
    <dbReference type="NCBI Taxonomy" id="2306976"/>
    <lineage>
        <taxon>Bacteria</taxon>
        <taxon>Bacillati</taxon>
        <taxon>Actinomycetota</taxon>
        <taxon>Actinomycetes</taxon>
        <taxon>Bifidobacteriales</taxon>
        <taxon>Bifidobacteriaceae</taxon>
        <taxon>Bifidobacterium</taxon>
    </lineage>
</organism>
<accession>A0A430FT10</accession>
<evidence type="ECO:0000313" key="2">
    <source>
        <dbReference type="EMBL" id="RSX55995.1"/>
    </source>
</evidence>
<proteinExistence type="predicted"/>
<gene>
    <name evidence="2" type="ORF">D2E26_0558</name>
</gene>
<sequence length="245" mass="27111">MRNYNMAISACIAALALIIGCGAETAFAETNLYSEDTSDIEQENTTYDAAIAQPSDGVITAIDNTSNSNFKNGGCTHDMPNGTATKTYEWKNGDTVYTIRLAAGDYYRHIGGDNMNFYPLDGSMTYKSGPKFKSTSASTYVTYKAWGIGHMRHGYSSTAHEYFMSDLDPNYGRWNTTPFWDTDHTSPTYGIGVTDPSTVLWPDKYNYMGEVAVLAWPHDYVNHLVIDSVLDSGQKVHGDFTINMP</sequence>
<dbReference type="EMBL" id="QXGM01000001">
    <property type="protein sequence ID" value="RSX55995.1"/>
    <property type="molecule type" value="Genomic_DNA"/>
</dbReference>
<evidence type="ECO:0000256" key="1">
    <source>
        <dbReference type="SAM" id="SignalP"/>
    </source>
</evidence>
<feature type="signal peptide" evidence="1">
    <location>
        <begin position="1"/>
        <end position="28"/>
    </location>
</feature>
<protein>
    <submittedName>
        <fullName evidence="2">Uncharacterized protein</fullName>
    </submittedName>
</protein>